<evidence type="ECO:0000256" key="1">
    <source>
        <dbReference type="ARBA" id="ARBA00009817"/>
    </source>
</evidence>
<dbReference type="Proteomes" id="UP001187531">
    <property type="component" value="Unassembled WGS sequence"/>
</dbReference>
<gene>
    <name evidence="4" type="ORF">QYM36_012468</name>
</gene>
<comment type="caution">
    <text evidence="4">The sequence shown here is derived from an EMBL/GenBank/DDBJ whole genome shotgun (WGS) entry which is preliminary data.</text>
</comment>
<evidence type="ECO:0000256" key="2">
    <source>
        <dbReference type="SAM" id="MobiDB-lite"/>
    </source>
</evidence>
<dbReference type="EMBL" id="JAVRJZ010000016">
    <property type="protein sequence ID" value="KAK2711292.1"/>
    <property type="molecule type" value="Genomic_DNA"/>
</dbReference>
<dbReference type="AlphaFoldDB" id="A0AA88HV82"/>
<name>A0AA88HV82_ARTSF</name>
<protein>
    <recommendedName>
        <fullName evidence="6">SOUL heme-binding protein</fullName>
    </recommendedName>
</protein>
<dbReference type="PANTHER" id="PTHR11220">
    <property type="entry name" value="HEME-BINDING PROTEIN-RELATED"/>
    <property type="match status" value="1"/>
</dbReference>
<reference evidence="4" key="1">
    <citation type="submission" date="2023-07" db="EMBL/GenBank/DDBJ databases">
        <title>Chromosome-level genome assembly of Artemia franciscana.</title>
        <authorList>
            <person name="Jo E."/>
        </authorList>
    </citation>
    <scope>NUCLEOTIDE SEQUENCE</scope>
    <source>
        <tissue evidence="4">Whole body</tissue>
    </source>
</reference>
<evidence type="ECO:0000313" key="4">
    <source>
        <dbReference type="EMBL" id="KAK2711292.1"/>
    </source>
</evidence>
<feature type="region of interest" description="Disordered" evidence="2">
    <location>
        <begin position="21"/>
        <end position="41"/>
    </location>
</feature>
<dbReference type="Gene3D" id="3.20.80.10">
    <property type="entry name" value="Regulatory factor, effector binding domain"/>
    <property type="match status" value="1"/>
</dbReference>
<comment type="similarity">
    <text evidence="1">Belongs to the HEBP family.</text>
</comment>
<accession>A0AA88HV82</accession>
<dbReference type="SUPFAM" id="SSF55136">
    <property type="entry name" value="Probable bacterial effector-binding domain"/>
    <property type="match status" value="1"/>
</dbReference>
<dbReference type="InterPro" id="IPR011256">
    <property type="entry name" value="Reg_factor_effector_dom_sf"/>
</dbReference>
<dbReference type="PANTHER" id="PTHR11220:SF1">
    <property type="entry name" value="HEME-BINDING PROTEIN 2"/>
    <property type="match status" value="1"/>
</dbReference>
<organism evidence="4 5">
    <name type="scientific">Artemia franciscana</name>
    <name type="common">Brine shrimp</name>
    <name type="synonym">Artemia sanfranciscana</name>
    <dbReference type="NCBI Taxonomy" id="6661"/>
    <lineage>
        <taxon>Eukaryota</taxon>
        <taxon>Metazoa</taxon>
        <taxon>Ecdysozoa</taxon>
        <taxon>Arthropoda</taxon>
        <taxon>Crustacea</taxon>
        <taxon>Branchiopoda</taxon>
        <taxon>Anostraca</taxon>
        <taxon>Artemiidae</taxon>
        <taxon>Artemia</taxon>
    </lineage>
</organism>
<sequence length="205" mass="23356">MERILTLALVAGTVLAAATSRPERRGRNGLSGESKSLESAEYQQIQANENYEIRDYGNIRVVATSKDKTEDNTPTPFFRLYSYIDGQNSQDVKIPMTRPVITKTDTSGVKIMSFVVPKAYKTNTPVPNNPDVKVVDLDVGQVYVKRFLRTSKASDKDLEEMRKNLLDTLSEEGFTDYEPNTWFNVGYNAPFKPEQTYEIWLKRRV</sequence>
<keyword evidence="5" id="KW-1185">Reference proteome</keyword>
<evidence type="ECO:0000313" key="5">
    <source>
        <dbReference type="Proteomes" id="UP001187531"/>
    </source>
</evidence>
<dbReference type="Pfam" id="PF04832">
    <property type="entry name" value="SOUL"/>
    <property type="match status" value="1"/>
</dbReference>
<keyword evidence="3" id="KW-0732">Signal</keyword>
<dbReference type="InterPro" id="IPR006917">
    <property type="entry name" value="SOUL_heme-bd"/>
</dbReference>
<evidence type="ECO:0008006" key="6">
    <source>
        <dbReference type="Google" id="ProtNLM"/>
    </source>
</evidence>
<feature type="signal peptide" evidence="3">
    <location>
        <begin position="1"/>
        <end position="16"/>
    </location>
</feature>
<proteinExistence type="inferred from homology"/>
<evidence type="ECO:0000256" key="3">
    <source>
        <dbReference type="SAM" id="SignalP"/>
    </source>
</evidence>
<feature type="chain" id="PRO_5041745355" description="SOUL heme-binding protein" evidence="3">
    <location>
        <begin position="17"/>
        <end position="205"/>
    </location>
</feature>